<feature type="region of interest" description="Disordered" evidence="1">
    <location>
        <begin position="757"/>
        <end position="837"/>
    </location>
</feature>
<feature type="compositionally biased region" description="Basic and acidic residues" evidence="1">
    <location>
        <begin position="793"/>
        <end position="806"/>
    </location>
</feature>
<feature type="region of interest" description="Disordered" evidence="1">
    <location>
        <begin position="596"/>
        <end position="665"/>
    </location>
</feature>
<feature type="region of interest" description="Disordered" evidence="1">
    <location>
        <begin position="1007"/>
        <end position="1058"/>
    </location>
</feature>
<feature type="compositionally biased region" description="Polar residues" evidence="1">
    <location>
        <begin position="1889"/>
        <end position="1898"/>
    </location>
</feature>
<gene>
    <name evidence="2" type="ORF">BGW38_010879</name>
</gene>
<feature type="compositionally biased region" description="Low complexity" evidence="1">
    <location>
        <begin position="114"/>
        <end position="131"/>
    </location>
</feature>
<feature type="region of interest" description="Disordered" evidence="1">
    <location>
        <begin position="1341"/>
        <end position="1615"/>
    </location>
</feature>
<reference evidence="2" key="1">
    <citation type="journal article" date="2020" name="Fungal Divers.">
        <title>Resolving the Mortierellaceae phylogeny through synthesis of multi-gene phylogenetics and phylogenomics.</title>
        <authorList>
            <person name="Vandepol N."/>
            <person name="Liber J."/>
            <person name="Desiro A."/>
            <person name="Na H."/>
            <person name="Kennedy M."/>
            <person name="Barry K."/>
            <person name="Grigoriev I.V."/>
            <person name="Miller A.N."/>
            <person name="O'Donnell K."/>
            <person name="Stajich J.E."/>
            <person name="Bonito G."/>
        </authorList>
    </citation>
    <scope>NUCLEOTIDE SEQUENCE</scope>
    <source>
        <strain evidence="2">KOD1015</strain>
    </source>
</reference>
<comment type="caution">
    <text evidence="2">The sequence shown here is derived from an EMBL/GenBank/DDBJ whole genome shotgun (WGS) entry which is preliminary data.</text>
</comment>
<feature type="compositionally biased region" description="Polar residues" evidence="1">
    <location>
        <begin position="1341"/>
        <end position="1350"/>
    </location>
</feature>
<feature type="region of interest" description="Disordered" evidence="1">
    <location>
        <begin position="1637"/>
        <end position="1749"/>
    </location>
</feature>
<feature type="compositionally biased region" description="Low complexity" evidence="1">
    <location>
        <begin position="197"/>
        <end position="214"/>
    </location>
</feature>
<feature type="compositionally biased region" description="Basic and acidic residues" evidence="1">
    <location>
        <begin position="151"/>
        <end position="181"/>
    </location>
</feature>
<feature type="region of interest" description="Disordered" evidence="1">
    <location>
        <begin position="2035"/>
        <end position="2137"/>
    </location>
</feature>
<feature type="compositionally biased region" description="Polar residues" evidence="1">
    <location>
        <begin position="1378"/>
        <end position="1388"/>
    </location>
</feature>
<feature type="compositionally biased region" description="Low complexity" evidence="1">
    <location>
        <begin position="1795"/>
        <end position="1828"/>
    </location>
</feature>
<sequence>MADSAPTSPLHSGHDDGRDRRPQKRVTSPLPQLPLSSYSSSPLPPPPPPQVKPRSPLFSFGDQLAKAARRLSMNTSPKQESYLPRSVTASPDLKRSGQQRHSGLEEQILNYGLGNSTSNTGSASSNSNHHNITYFNTNNSYNSNNSSNYSPRDRDAEKDRGKKAKDGKVKEKKPSKLDKLLNLKSRATGASGPMNRLSGSSSTSQLDLSIQLQSPRSPLSPESDSFVASPIDESIVAGVAVLMNPQKSLPGTPPPMPPGKETYWRGLARHSQCSPEDELSTQGPLRPGEAPAMAPKQHHTRDLSRLPPSPPPSQQQPPSKDVPVSSTEGVLAIGEIDHKDTHEYMDAHDNPAVPGHGHQHPSADRTQQLRQPREESRGYWDLYRIASPTPPPPLRDEVLSGVSLPTPPLKQSEVKATTTMSQDLSYLSLSSIQDSAPSIISEDHSLQMEDVFDVYESYSNGPQGPYVGPPKSLWVEESGHSPVATQMPQEVSQYQTAVEQSPLNALERIRQQQRRNTLEQKQLADFEMPAIVGGHGRTDGGVPTSREEPQNNIPVDPNDESAMLDKLLTSIPPSSRPRLPTFQDWQQMYDEQKKKAASVVAKDEPSSGNMFSIGQTSSLGRQNSTGSRHSKEASGGAGNDTETRGANGRRHSMPDIPPGQSREDQFRQRGDRFVNPMLHSNLSSHQLVGSGGSRTTAAGGAYPKRRSGYEDREQQLNQLPIQRQSIAEAPSMRGAPSTNATSDAEVTAITSYIHFGEKKDSKGKNGKRPVDAHRATSPNSPRHGAVSPMGRLGRNDGADSSVDNKDRKRNSALFYDDHPSPITYQDPQTQQQQQPSVSPKYFVNTLLDFTGNRKRSSREILGGLNNGSNYNLAQGRQSPTPLGFWTNLSSTSLATAGTVIASEQTPSQQPYPTFQQQMSTALGGDDKKQQEEREQVLKKLRVMIRNGSIRWTGEFIKAGGPSALLLFCQHVQQTDEKTLAIVEAPVLSTRTKDGTVIAGAPKSKTGFFGASTAASPSSKTKPGQRGRSSSTSIPKPIHYSARPSPTKPGQSALGGRGGEFGFQSSPALAVDQVPTFSNAQAAVNILTAILARKPELRNRILKYAIADLECRSAVNHKRIGERTNRASSRTGHRQSNGDGDGESDGDSIEDDMVEWTYADWISYLKEIVHICGVDTMSPHLLPESSGKITGGKWMHGSKSPPSPGLALSMSPSAGSSSSGNSSGALSIFSLDNIRRRRHSAAASSSSGQGGAGIKYESGEDREVHALLTAHLELASKLIFDMYISLPGIAFAKSLKEAKLDIFLEHLRSECIQSQDLSAQIEDILIQLSMVSTTLIHNSGTANKKNINAHSPQMGKPIISPKEQRRQSQQPPLRPTSPAPESNQSSQRHSLPPFFQPSSVVAEVKRDVRTPTSNLREPRTPSHENQFGLIRDQSSGVPNGATHLVRSSSENQSFKQGTPQYGGARTRKTSTPNSGNSSGTSDTPISISTTAGATGVHRQVSMARNATDMRRERSNSGNTSPLPSTAEWDRRKPSSGLSYSFSEATIADSGLTRTTPTTTTGRRATVGDSTEKSSSVFGHSSSHLPMSTGRMEGNMSPMVPTIPPKSKHRPTSYDAKSGLSNGLSAFKVEDDLADYTANERGSRRLSSPPSSNGSAIHGGRSMVKVKIQSMSTPNQPQQYLRRDLAREERSTPTPTGMSRSSNERVENEPRATGRKSDDKDTFGQGRRASLGNAGQVMQKQNSNEGQDRHLSHQLQGMQYQTNKGQSFHKLNNGDTSTTSSPMPIPGHQGLHHIQQSSIDGSGTSSCSSTTSSGFTAATSLSSMSTSGGSKHIQALGRTTAAKTPKSLLGSTPIENDGRPGSELDHSMLCSTPPSSSSQQQQQQGPRSSPMRSNMNTRELQNLDFDLRIKDDVRRMMTNATAEASHNHSSSTNHRLDIPASDPTVLTAPIQVDAETISRQRDQYLQEQISEIVLPPLEQMKADQGSNMPVIPPKAGSRGSYGYMGNSVHSHPPPSGIPVPAGSSSVGTNHGNYEVEGYSSGIPRPRSGQISSSGGEIGSGMPRRRSVHRPGSAAAMASNSAMMSSSRTASPMPPLPPSSPPLSKPSTTTSSRAPRDDGNALHGNHKAKISERIRMFERQ</sequence>
<feature type="region of interest" description="Disordered" evidence="1">
    <location>
        <begin position="268"/>
        <end position="326"/>
    </location>
</feature>
<feature type="region of interest" description="Disordered" evidence="1">
    <location>
        <begin position="1191"/>
        <end position="1222"/>
    </location>
</feature>
<feature type="compositionally biased region" description="Basic and acidic residues" evidence="1">
    <location>
        <begin position="2126"/>
        <end position="2137"/>
    </location>
</feature>
<feature type="region of interest" description="Disordered" evidence="1">
    <location>
        <begin position="1763"/>
        <end position="1898"/>
    </location>
</feature>
<feature type="compositionally biased region" description="Low complexity" evidence="1">
    <location>
        <begin position="1643"/>
        <end position="1653"/>
    </location>
</feature>
<feature type="compositionally biased region" description="Low complexity" evidence="1">
    <location>
        <begin position="1468"/>
        <end position="1483"/>
    </location>
</feature>
<feature type="compositionally biased region" description="Pro residues" evidence="1">
    <location>
        <begin position="42"/>
        <end position="51"/>
    </location>
</feature>
<feature type="compositionally biased region" description="Low complexity" evidence="1">
    <location>
        <begin position="1010"/>
        <end position="1021"/>
    </location>
</feature>
<dbReference type="OrthoDB" id="2155261at2759"/>
<feature type="compositionally biased region" description="Pro residues" evidence="1">
    <location>
        <begin position="2089"/>
        <end position="2101"/>
    </location>
</feature>
<keyword evidence="3" id="KW-1185">Reference proteome</keyword>
<dbReference type="EMBL" id="JAABOA010000959">
    <property type="protein sequence ID" value="KAF9582693.1"/>
    <property type="molecule type" value="Genomic_DNA"/>
</dbReference>
<feature type="compositionally biased region" description="Acidic residues" evidence="1">
    <location>
        <begin position="1139"/>
        <end position="1148"/>
    </location>
</feature>
<feature type="compositionally biased region" description="Basic and acidic residues" evidence="1">
    <location>
        <begin position="1700"/>
        <end position="1720"/>
    </location>
</feature>
<evidence type="ECO:0000256" key="1">
    <source>
        <dbReference type="SAM" id="MobiDB-lite"/>
    </source>
</evidence>
<proteinExistence type="predicted"/>
<dbReference type="Proteomes" id="UP000780801">
    <property type="component" value="Unassembled WGS sequence"/>
</dbReference>
<feature type="region of interest" description="Disordered" evidence="1">
    <location>
        <begin position="683"/>
        <end position="712"/>
    </location>
</feature>
<feature type="compositionally biased region" description="Low complexity" evidence="1">
    <location>
        <begin position="1551"/>
        <end position="1563"/>
    </location>
</feature>
<feature type="compositionally biased region" description="Polar residues" evidence="1">
    <location>
        <begin position="1667"/>
        <end position="1677"/>
    </location>
</feature>
<organism evidence="2 3">
    <name type="scientific">Lunasporangiospora selenospora</name>
    <dbReference type="NCBI Taxonomy" id="979761"/>
    <lineage>
        <taxon>Eukaryota</taxon>
        <taxon>Fungi</taxon>
        <taxon>Fungi incertae sedis</taxon>
        <taxon>Mucoromycota</taxon>
        <taxon>Mortierellomycotina</taxon>
        <taxon>Mortierellomycetes</taxon>
        <taxon>Mortierellales</taxon>
        <taxon>Mortierellaceae</taxon>
        <taxon>Lunasporangiospora</taxon>
    </lineage>
</organism>
<feature type="compositionally biased region" description="Basic and acidic residues" evidence="1">
    <location>
        <begin position="1854"/>
        <end position="1864"/>
    </location>
</feature>
<accession>A0A9P6FVL8</accession>
<feature type="compositionally biased region" description="Basic and acidic residues" evidence="1">
    <location>
        <begin position="757"/>
        <end position="774"/>
    </location>
</feature>
<feature type="region of interest" description="Disordered" evidence="1">
    <location>
        <begin position="345"/>
        <end position="375"/>
    </location>
</feature>
<protein>
    <submittedName>
        <fullName evidence="2">Uncharacterized protein</fullName>
    </submittedName>
</protein>
<feature type="compositionally biased region" description="Polar residues" evidence="1">
    <location>
        <begin position="606"/>
        <end position="627"/>
    </location>
</feature>
<feature type="compositionally biased region" description="Low complexity" evidence="1">
    <location>
        <begin position="1871"/>
        <end position="1888"/>
    </location>
</feature>
<feature type="compositionally biased region" description="Polar residues" evidence="1">
    <location>
        <begin position="1125"/>
        <end position="1136"/>
    </location>
</feature>
<feature type="compositionally biased region" description="Low complexity" evidence="1">
    <location>
        <begin position="1204"/>
        <end position="1222"/>
    </location>
</feature>
<feature type="compositionally biased region" description="Polar residues" evidence="1">
    <location>
        <begin position="1"/>
        <end position="10"/>
    </location>
</feature>
<feature type="compositionally biased region" description="Low complexity" evidence="1">
    <location>
        <begin position="28"/>
        <end position="41"/>
    </location>
</feature>
<feature type="region of interest" description="Disordered" evidence="1">
    <location>
        <begin position="1119"/>
        <end position="1148"/>
    </location>
</feature>
<feature type="compositionally biased region" description="Low complexity" evidence="1">
    <location>
        <begin position="1572"/>
        <end position="1581"/>
    </location>
</feature>
<feature type="compositionally biased region" description="Polar residues" evidence="1">
    <location>
        <begin position="1763"/>
        <end position="1780"/>
    </location>
</feature>
<feature type="compositionally biased region" description="Polar residues" evidence="1">
    <location>
        <begin position="1734"/>
        <end position="1743"/>
    </location>
</feature>
<feature type="compositionally biased region" description="Low complexity" evidence="1">
    <location>
        <begin position="2068"/>
        <end position="2088"/>
    </location>
</feature>
<evidence type="ECO:0000313" key="2">
    <source>
        <dbReference type="EMBL" id="KAF9582693.1"/>
    </source>
</evidence>
<feature type="region of interest" description="Disordered" evidence="1">
    <location>
        <begin position="1"/>
        <end position="225"/>
    </location>
</feature>
<evidence type="ECO:0000313" key="3">
    <source>
        <dbReference type="Proteomes" id="UP000780801"/>
    </source>
</evidence>
<feature type="compositionally biased region" description="Low complexity" evidence="1">
    <location>
        <begin position="825"/>
        <end position="835"/>
    </location>
</feature>
<feature type="compositionally biased region" description="Low complexity" evidence="1">
    <location>
        <begin position="138"/>
        <end position="150"/>
    </location>
</feature>
<feature type="compositionally biased region" description="Polar residues" evidence="1">
    <location>
        <begin position="1690"/>
        <end position="1699"/>
    </location>
</feature>
<feature type="compositionally biased region" description="Basic and acidic residues" evidence="1">
    <location>
        <begin position="1679"/>
        <end position="1689"/>
    </location>
</feature>
<name>A0A9P6FVL8_9FUNG</name>
<feature type="region of interest" description="Disordered" evidence="1">
    <location>
        <begin position="529"/>
        <end position="560"/>
    </location>
</feature>
<feature type="compositionally biased region" description="Polar residues" evidence="1">
    <location>
        <begin position="1444"/>
        <end position="1458"/>
    </location>
</feature>